<evidence type="ECO:0000256" key="6">
    <source>
        <dbReference type="ARBA" id="ARBA00020337"/>
    </source>
</evidence>
<sequence length="254" mass="27407">MVVISAPSASSSASQPPIVEIVADRDTLIAQALNVVMTHIAAAIADRDRCTLALAGGSTPKPLYAALAQQDLPWDKIHIFWGDERYVPPSHPDSNEAMARQAWLDQVPFPPANIHPMPTLGGDPAGDALAHEQELRDFFQVAPGEFPALDVVLLGMGPDGHTASLFPHTAALDVVDRWVTVGDKDGEPRITLTRPFLNQARLVLFLVTGDNKQPALREIFSPTGDDRQYPARSIQPQGTLHWLLDQAAGAVLQG</sequence>
<evidence type="ECO:0000256" key="1">
    <source>
        <dbReference type="ARBA" id="ARBA00000832"/>
    </source>
</evidence>
<dbReference type="GO" id="GO:0017057">
    <property type="term" value="F:6-phosphogluconolactonase activity"/>
    <property type="evidence" value="ECO:0007669"/>
    <property type="project" value="UniProtKB-UniRule"/>
</dbReference>
<evidence type="ECO:0000313" key="10">
    <source>
        <dbReference type="Proteomes" id="UP000034681"/>
    </source>
</evidence>
<name>A0A0M2Q086_PROHO</name>
<dbReference type="Pfam" id="PF01182">
    <property type="entry name" value="Glucosamine_iso"/>
    <property type="match status" value="1"/>
</dbReference>
<reference evidence="9" key="1">
    <citation type="submission" date="2012-04" db="EMBL/GenBank/DDBJ databases">
        <authorList>
            <person name="Borisov I.G."/>
            <person name="Ivanikova N.V."/>
            <person name="Pinevich A.V."/>
        </authorList>
    </citation>
    <scope>NUCLEOTIDE SEQUENCE</scope>
    <source>
        <strain evidence="9">CALU 1027</strain>
    </source>
</reference>
<proteinExistence type="inferred from homology"/>
<evidence type="ECO:0000256" key="3">
    <source>
        <dbReference type="ARBA" id="ARBA00004961"/>
    </source>
</evidence>
<comment type="catalytic activity">
    <reaction evidence="1 7">
        <text>6-phospho-D-glucono-1,5-lactone + H2O = 6-phospho-D-gluconate + H(+)</text>
        <dbReference type="Rhea" id="RHEA:12556"/>
        <dbReference type="ChEBI" id="CHEBI:15377"/>
        <dbReference type="ChEBI" id="CHEBI:15378"/>
        <dbReference type="ChEBI" id="CHEBI:57955"/>
        <dbReference type="ChEBI" id="CHEBI:58759"/>
        <dbReference type="EC" id="3.1.1.31"/>
    </reaction>
</comment>
<evidence type="ECO:0000256" key="2">
    <source>
        <dbReference type="ARBA" id="ARBA00002681"/>
    </source>
</evidence>
<dbReference type="NCBIfam" id="TIGR01198">
    <property type="entry name" value="pgl"/>
    <property type="match status" value="1"/>
</dbReference>
<dbReference type="PANTHER" id="PTHR11054">
    <property type="entry name" value="6-PHOSPHOGLUCONOLACTONASE"/>
    <property type="match status" value="1"/>
</dbReference>
<dbReference type="InterPro" id="IPR037171">
    <property type="entry name" value="NagB/RpiA_transferase-like"/>
</dbReference>
<dbReference type="GO" id="GO:0005975">
    <property type="term" value="P:carbohydrate metabolic process"/>
    <property type="evidence" value="ECO:0007669"/>
    <property type="project" value="UniProtKB-UniRule"/>
</dbReference>
<dbReference type="InterPro" id="IPR006148">
    <property type="entry name" value="Glc/Gal-6P_isomerase"/>
</dbReference>
<dbReference type="InterPro" id="IPR005900">
    <property type="entry name" value="6-phosphogluconolactonase_DevB"/>
</dbReference>
<dbReference type="PANTHER" id="PTHR11054:SF0">
    <property type="entry name" value="6-PHOSPHOGLUCONOLACTONASE"/>
    <property type="match status" value="1"/>
</dbReference>
<feature type="domain" description="Glucosamine/galactosamine-6-phosphate isomerase" evidence="8">
    <location>
        <begin position="24"/>
        <end position="242"/>
    </location>
</feature>
<evidence type="ECO:0000313" key="9">
    <source>
        <dbReference type="EMBL" id="KKJ00057.1"/>
    </source>
</evidence>
<evidence type="ECO:0000256" key="7">
    <source>
        <dbReference type="RuleBase" id="RU365095"/>
    </source>
</evidence>
<keyword evidence="7" id="KW-0378">Hydrolase</keyword>
<comment type="similarity">
    <text evidence="4 7">Belongs to the glucosamine/galactosamine-6-phosphate isomerase family. 6-phosphogluconolactonase subfamily.</text>
</comment>
<dbReference type="Proteomes" id="UP000034681">
    <property type="component" value="Unassembled WGS sequence"/>
</dbReference>
<dbReference type="EC" id="3.1.1.31" evidence="5 7"/>
<dbReference type="EMBL" id="AJTX02000004">
    <property type="protein sequence ID" value="KKJ00057.1"/>
    <property type="molecule type" value="Genomic_DNA"/>
</dbReference>
<keyword evidence="10" id="KW-1185">Reference proteome</keyword>
<dbReference type="Gene3D" id="3.40.50.1360">
    <property type="match status" value="1"/>
</dbReference>
<dbReference type="STRING" id="317619.GCA_000332315_00736"/>
<comment type="function">
    <text evidence="2 7">Hydrolysis of 6-phosphogluconolactone to 6-phosphogluconate.</text>
</comment>
<dbReference type="AlphaFoldDB" id="A0A0M2Q086"/>
<gene>
    <name evidence="7" type="primary">pgl</name>
    <name evidence="9" type="ORF">PROH_09870</name>
</gene>
<evidence type="ECO:0000256" key="5">
    <source>
        <dbReference type="ARBA" id="ARBA00013198"/>
    </source>
</evidence>
<evidence type="ECO:0000259" key="8">
    <source>
        <dbReference type="Pfam" id="PF01182"/>
    </source>
</evidence>
<dbReference type="InterPro" id="IPR039104">
    <property type="entry name" value="6PGL"/>
</dbReference>
<dbReference type="RefSeq" id="WP_017711375.1">
    <property type="nucleotide sequence ID" value="NZ_KB235933.1"/>
</dbReference>
<dbReference type="CDD" id="cd01400">
    <property type="entry name" value="6PGL"/>
    <property type="match status" value="1"/>
</dbReference>
<dbReference type="UniPathway" id="UPA00115">
    <property type="reaction ID" value="UER00409"/>
</dbReference>
<accession>A0A0M2Q086</accession>
<organism evidence="9 10">
    <name type="scientific">Prochlorothrix hollandica PCC 9006 = CALU 1027</name>
    <dbReference type="NCBI Taxonomy" id="317619"/>
    <lineage>
        <taxon>Bacteria</taxon>
        <taxon>Bacillati</taxon>
        <taxon>Cyanobacteriota</taxon>
        <taxon>Cyanophyceae</taxon>
        <taxon>Prochlorotrichales</taxon>
        <taxon>Prochlorotrichaceae</taxon>
        <taxon>Prochlorothrix</taxon>
    </lineage>
</organism>
<dbReference type="eggNOG" id="COG0363">
    <property type="taxonomic scope" value="Bacteria"/>
</dbReference>
<dbReference type="GO" id="GO:0006098">
    <property type="term" value="P:pentose-phosphate shunt"/>
    <property type="evidence" value="ECO:0007669"/>
    <property type="project" value="UniProtKB-UniPathway"/>
</dbReference>
<evidence type="ECO:0000256" key="4">
    <source>
        <dbReference type="ARBA" id="ARBA00010662"/>
    </source>
</evidence>
<comment type="caution">
    <text evidence="9">The sequence shown here is derived from an EMBL/GenBank/DDBJ whole genome shotgun (WGS) entry which is preliminary data.</text>
</comment>
<dbReference type="OrthoDB" id="9810967at2"/>
<comment type="pathway">
    <text evidence="3 7">Carbohydrate degradation; pentose phosphate pathway; D-ribulose 5-phosphate from D-glucose 6-phosphate (oxidative stage): step 2/3.</text>
</comment>
<protein>
    <recommendedName>
        <fullName evidence="6 7">6-phosphogluconolactonase</fullName>
        <shortName evidence="7">6PGL</shortName>
        <ecNumber evidence="5 7">3.1.1.31</ecNumber>
    </recommendedName>
</protein>
<dbReference type="SUPFAM" id="SSF100950">
    <property type="entry name" value="NagB/RpiA/CoA transferase-like"/>
    <property type="match status" value="1"/>
</dbReference>